<evidence type="ECO:0000256" key="2">
    <source>
        <dbReference type="SAM" id="SignalP"/>
    </source>
</evidence>
<evidence type="ECO:0000256" key="1">
    <source>
        <dbReference type="SAM" id="MobiDB-lite"/>
    </source>
</evidence>
<feature type="region of interest" description="Disordered" evidence="1">
    <location>
        <begin position="60"/>
        <end position="92"/>
    </location>
</feature>
<dbReference type="AlphaFoldDB" id="A0A091DPC2"/>
<feature type="chain" id="PRO_5013266270" description="Secreted protein" evidence="2">
    <location>
        <begin position="16"/>
        <end position="92"/>
    </location>
</feature>
<name>A0A091DPC2_FUKDA</name>
<proteinExistence type="predicted"/>
<evidence type="ECO:0000313" key="4">
    <source>
        <dbReference type="Proteomes" id="UP000028990"/>
    </source>
</evidence>
<organism evidence="3 4">
    <name type="scientific">Fukomys damarensis</name>
    <name type="common">Damaraland mole rat</name>
    <name type="synonym">Cryptomys damarensis</name>
    <dbReference type="NCBI Taxonomy" id="885580"/>
    <lineage>
        <taxon>Eukaryota</taxon>
        <taxon>Metazoa</taxon>
        <taxon>Chordata</taxon>
        <taxon>Craniata</taxon>
        <taxon>Vertebrata</taxon>
        <taxon>Euteleostomi</taxon>
        <taxon>Mammalia</taxon>
        <taxon>Eutheria</taxon>
        <taxon>Euarchontoglires</taxon>
        <taxon>Glires</taxon>
        <taxon>Rodentia</taxon>
        <taxon>Hystricomorpha</taxon>
        <taxon>Bathyergidae</taxon>
        <taxon>Fukomys</taxon>
    </lineage>
</organism>
<keyword evidence="4" id="KW-1185">Reference proteome</keyword>
<accession>A0A091DPC2</accession>
<sequence length="92" mass="10556">MFCIALWCWLDVTFPLDLMSACSVGTTASYEDIKEGSWPARSFCDSSKAEAMAYRRALKDRNRPTQHALHAPRRPQQRRLQDPQLRNTRAAS</sequence>
<gene>
    <name evidence="3" type="ORF">H920_04635</name>
</gene>
<protein>
    <recommendedName>
        <fullName evidence="5">Secreted protein</fullName>
    </recommendedName>
</protein>
<keyword evidence="2" id="KW-0732">Signal</keyword>
<reference evidence="3 4" key="1">
    <citation type="submission" date="2013-11" db="EMBL/GenBank/DDBJ databases">
        <title>The Damaraland mole rat (Fukomys damarensis) genome and evolution of African mole rats.</title>
        <authorList>
            <person name="Gladyshev V.N."/>
            <person name="Fang X."/>
        </authorList>
    </citation>
    <scope>NUCLEOTIDE SEQUENCE [LARGE SCALE GENOMIC DNA]</scope>
    <source>
        <tissue evidence="3">Liver</tissue>
    </source>
</reference>
<evidence type="ECO:0008006" key="5">
    <source>
        <dbReference type="Google" id="ProtNLM"/>
    </source>
</evidence>
<evidence type="ECO:0000313" key="3">
    <source>
        <dbReference type="EMBL" id="KFO33994.1"/>
    </source>
</evidence>
<dbReference type="EMBL" id="KN122033">
    <property type="protein sequence ID" value="KFO33994.1"/>
    <property type="molecule type" value="Genomic_DNA"/>
</dbReference>
<feature type="signal peptide" evidence="2">
    <location>
        <begin position="1"/>
        <end position="15"/>
    </location>
</feature>
<dbReference type="Proteomes" id="UP000028990">
    <property type="component" value="Unassembled WGS sequence"/>
</dbReference>